<keyword evidence="2" id="KW-0539">Nucleus</keyword>
<dbReference type="Gene3D" id="1.10.30.10">
    <property type="entry name" value="High mobility group box domain"/>
    <property type="match status" value="2"/>
</dbReference>
<organism evidence="4 5">
    <name type="scientific">Vespula squamosa</name>
    <name type="common">Southern yellow jacket</name>
    <name type="synonym">Wasp</name>
    <dbReference type="NCBI Taxonomy" id="30214"/>
    <lineage>
        <taxon>Eukaryota</taxon>
        <taxon>Metazoa</taxon>
        <taxon>Ecdysozoa</taxon>
        <taxon>Arthropoda</taxon>
        <taxon>Hexapoda</taxon>
        <taxon>Insecta</taxon>
        <taxon>Pterygota</taxon>
        <taxon>Neoptera</taxon>
        <taxon>Endopterygota</taxon>
        <taxon>Hymenoptera</taxon>
        <taxon>Apocrita</taxon>
        <taxon>Aculeata</taxon>
        <taxon>Vespoidea</taxon>
        <taxon>Vespidae</taxon>
        <taxon>Vespinae</taxon>
        <taxon>Vespula</taxon>
    </lineage>
</organism>
<dbReference type="SMART" id="SM00398">
    <property type="entry name" value="HMG"/>
    <property type="match status" value="2"/>
</dbReference>
<dbReference type="SUPFAM" id="SSF47095">
    <property type="entry name" value="HMG-box"/>
    <property type="match status" value="2"/>
</dbReference>
<dbReference type="InterPro" id="IPR036910">
    <property type="entry name" value="HMG_box_dom_sf"/>
</dbReference>
<dbReference type="PROSITE" id="PS50118">
    <property type="entry name" value="HMG_BOX_2"/>
    <property type="match status" value="2"/>
</dbReference>
<dbReference type="InterPro" id="IPR050342">
    <property type="entry name" value="HMGB"/>
</dbReference>
<proteinExistence type="predicted"/>
<dbReference type="GO" id="GO:0003677">
    <property type="term" value="F:DNA binding"/>
    <property type="evidence" value="ECO:0007669"/>
    <property type="project" value="UniProtKB-UniRule"/>
</dbReference>
<keyword evidence="5" id="KW-1185">Reference proteome</keyword>
<reference evidence="4 5" key="1">
    <citation type="journal article" date="2024" name="Ann. Entomol. Soc. Am.">
        <title>Genomic analyses of the southern and eastern yellowjacket wasps (Hymenoptera: Vespidae) reveal evolutionary signatures of social life.</title>
        <authorList>
            <person name="Catto M.A."/>
            <person name="Caine P.B."/>
            <person name="Orr S.E."/>
            <person name="Hunt B.G."/>
            <person name="Goodisman M.A.D."/>
        </authorList>
    </citation>
    <scope>NUCLEOTIDE SEQUENCE [LARGE SCALE GENOMIC DNA]</scope>
    <source>
        <strain evidence="4">233</strain>
        <tissue evidence="4">Head and thorax</tissue>
    </source>
</reference>
<feature type="domain" description="HMG box" evidence="3">
    <location>
        <begin position="47"/>
        <end position="115"/>
    </location>
</feature>
<dbReference type="InterPro" id="IPR009071">
    <property type="entry name" value="HMG_box_dom"/>
</dbReference>
<sequence>MAGFGRLVSSSSYNHFLNARCLLTCSYQFISSKSKKRLENNLFPNKPKRPLTPFFKYMKVMRPSIVNEFPEYKSIQIVKVLSERWASEDPEYKFKLNQEYDTEYKEYMMKIIEYEKTITPEQRENYMIIKNTIKKKEHKSDVTLLGKPKRPPSAFILYMLSQMKVQKPAIKNKEYLKQLSIEWNAMNEQDKQQFIDQARKLMDQYNKEKVEWNQNMIKESYKDNSCEQSFEEITCPTQSQKKVINTTLIPLEVFNNNIVGWGTKIPNSSIDTSTYEYFIGQNSLIYKYLLTRSQLHHNLYSISTYMVKSNVIKNDLITHAHENYLLKIDKCKNATLVNYLPRNSKKTLSDPNTLINNVKVHISKSEEQNEKLEFYMKILENLTKNWDTTYKNEETETTNDICPCVIMSNGNVNADKH</sequence>
<evidence type="ECO:0000259" key="3">
    <source>
        <dbReference type="PROSITE" id="PS50118"/>
    </source>
</evidence>
<evidence type="ECO:0000256" key="1">
    <source>
        <dbReference type="ARBA" id="ARBA00023125"/>
    </source>
</evidence>
<evidence type="ECO:0000313" key="4">
    <source>
        <dbReference type="EMBL" id="KAL2718792.1"/>
    </source>
</evidence>
<name>A0ABD2AEQ6_VESSQ</name>
<dbReference type="PANTHER" id="PTHR48112:SF22">
    <property type="entry name" value="MITOCHONDRIAL TRANSCRIPTION FACTOR A, ISOFORM B"/>
    <property type="match status" value="1"/>
</dbReference>
<dbReference type="Pfam" id="PF00505">
    <property type="entry name" value="HMG_box"/>
    <property type="match status" value="2"/>
</dbReference>
<dbReference type="GO" id="GO:0005634">
    <property type="term" value="C:nucleus"/>
    <property type="evidence" value="ECO:0007669"/>
    <property type="project" value="UniProtKB-UniRule"/>
</dbReference>
<accession>A0ABD2AEQ6</accession>
<evidence type="ECO:0000256" key="2">
    <source>
        <dbReference type="PROSITE-ProRule" id="PRU00267"/>
    </source>
</evidence>
<dbReference type="AlphaFoldDB" id="A0ABD2AEQ6"/>
<evidence type="ECO:0000313" key="5">
    <source>
        <dbReference type="Proteomes" id="UP001607302"/>
    </source>
</evidence>
<dbReference type="Proteomes" id="UP001607302">
    <property type="component" value="Unassembled WGS sequence"/>
</dbReference>
<comment type="caution">
    <text evidence="4">The sequence shown here is derived from an EMBL/GenBank/DDBJ whole genome shotgun (WGS) entry which is preliminary data.</text>
</comment>
<dbReference type="PANTHER" id="PTHR48112">
    <property type="entry name" value="HIGH MOBILITY GROUP PROTEIN DSP1"/>
    <property type="match status" value="1"/>
</dbReference>
<feature type="DNA-binding region" description="HMG box" evidence="2">
    <location>
        <begin position="148"/>
        <end position="213"/>
    </location>
</feature>
<dbReference type="EMBL" id="JAUDFV010000151">
    <property type="protein sequence ID" value="KAL2718792.1"/>
    <property type="molecule type" value="Genomic_DNA"/>
</dbReference>
<keyword evidence="1 2" id="KW-0238">DNA-binding</keyword>
<feature type="DNA-binding region" description="HMG box" evidence="2">
    <location>
        <begin position="47"/>
        <end position="115"/>
    </location>
</feature>
<protein>
    <recommendedName>
        <fullName evidence="3">HMG box domain-containing protein</fullName>
    </recommendedName>
</protein>
<feature type="domain" description="HMG box" evidence="3">
    <location>
        <begin position="148"/>
        <end position="213"/>
    </location>
</feature>
<gene>
    <name evidence="4" type="ORF">V1478_011211</name>
</gene>